<protein>
    <submittedName>
        <fullName evidence="2">Translation factor</fullName>
    </submittedName>
</protein>
<dbReference type="Proteomes" id="UP000617544">
    <property type="component" value="Unassembled WGS sequence"/>
</dbReference>
<reference evidence="2" key="1">
    <citation type="journal article" date="2020" name="bioRxiv">
        <title>A rank-normalized archaeal taxonomy based on genome phylogeny resolves widespread incomplete and uneven classifications.</title>
        <authorList>
            <person name="Rinke C."/>
            <person name="Chuvochina M."/>
            <person name="Mussig A.J."/>
            <person name="Chaumeil P.-A."/>
            <person name="Waite D.W."/>
            <person name="Whitman W.B."/>
            <person name="Parks D.H."/>
            <person name="Hugenholtz P."/>
        </authorList>
    </citation>
    <scope>NUCLEOTIDE SEQUENCE</scope>
    <source>
        <strain evidence="2">UBA8834</strain>
    </source>
</reference>
<dbReference type="GO" id="GO:0005525">
    <property type="term" value="F:GTP binding"/>
    <property type="evidence" value="ECO:0007669"/>
    <property type="project" value="UniProtKB-KW"/>
</dbReference>
<proteinExistence type="predicted"/>
<dbReference type="InterPro" id="IPR009000">
    <property type="entry name" value="Transl_B-barrel_sf"/>
</dbReference>
<comment type="caution">
    <text evidence="2">The sequence shown here is derived from an EMBL/GenBank/DDBJ whole genome shotgun (WGS) entry which is preliminary data.</text>
</comment>
<dbReference type="GeneID" id="1443555"/>
<name>A0A832WGM2_PYRHR</name>
<dbReference type="NCBIfam" id="NF041207">
    <property type="entry name" value="tRNA_bind_PBP11"/>
    <property type="match status" value="1"/>
</dbReference>
<evidence type="ECO:0000313" key="2">
    <source>
        <dbReference type="EMBL" id="HII60245.1"/>
    </source>
</evidence>
<dbReference type="PIRSF" id="PIRSF019072">
    <property type="entry name" value="UCP019072"/>
    <property type="match status" value="1"/>
</dbReference>
<dbReference type="InterPro" id="IPR016744">
    <property type="entry name" value="UCP019072"/>
</dbReference>
<dbReference type="RefSeq" id="WP_010885320.1">
    <property type="nucleotide sequence ID" value="NZ_DUJN01000002.1"/>
</dbReference>
<organism evidence="2 3">
    <name type="scientific">Pyrococcus horikoshii</name>
    <dbReference type="NCBI Taxonomy" id="53953"/>
    <lineage>
        <taxon>Archaea</taxon>
        <taxon>Methanobacteriati</taxon>
        <taxon>Methanobacteriota</taxon>
        <taxon>Thermococci</taxon>
        <taxon>Thermococcales</taxon>
        <taxon>Thermococcaceae</taxon>
        <taxon>Pyrococcus</taxon>
    </lineage>
</organism>
<dbReference type="EMBL" id="DUJN01000002">
    <property type="protein sequence ID" value="HII60245.1"/>
    <property type="molecule type" value="Genomic_DNA"/>
</dbReference>
<evidence type="ECO:0000313" key="3">
    <source>
        <dbReference type="Proteomes" id="UP000617544"/>
    </source>
</evidence>
<sequence>MFKFFKRKGEDEKDVTGKPVGKVKVESILKVGFRDVIICEVLEGIVKVGYKVKKGKKVAGIVSMEREHKKIEFAIPGDRVGMMLEKNINAEKDDILEVYLV</sequence>
<dbReference type="SUPFAM" id="SSF50447">
    <property type="entry name" value="Translation proteins"/>
    <property type="match status" value="1"/>
</dbReference>
<dbReference type="Pfam" id="PF14578">
    <property type="entry name" value="GTP_EFTU_D4"/>
    <property type="match status" value="1"/>
</dbReference>
<evidence type="ECO:0000259" key="1">
    <source>
        <dbReference type="Pfam" id="PF14578"/>
    </source>
</evidence>
<dbReference type="Gene3D" id="2.40.30.10">
    <property type="entry name" value="Translation factors"/>
    <property type="match status" value="1"/>
</dbReference>
<dbReference type="AlphaFoldDB" id="A0A832WGM2"/>
<feature type="domain" description="Elongation factor Tu-type" evidence="1">
    <location>
        <begin position="18"/>
        <end position="97"/>
    </location>
</feature>
<accession>A0A832WGM2</accession>
<dbReference type="OMA" id="AIMMESP"/>
<dbReference type="GO" id="GO:0006412">
    <property type="term" value="P:translation"/>
    <property type="evidence" value="ECO:0007669"/>
    <property type="project" value="UniProtKB-KW"/>
</dbReference>
<dbReference type="InterPro" id="IPR029459">
    <property type="entry name" value="EFTU-type"/>
</dbReference>
<gene>
    <name evidence="2" type="ORF">HA331_00450</name>
</gene>